<feature type="transmembrane region" description="Helical" evidence="6">
    <location>
        <begin position="253"/>
        <end position="277"/>
    </location>
</feature>
<evidence type="ECO:0000256" key="3">
    <source>
        <dbReference type="ARBA" id="ARBA00022692"/>
    </source>
</evidence>
<dbReference type="InterPro" id="IPR000620">
    <property type="entry name" value="EamA_dom"/>
</dbReference>
<dbReference type="RefSeq" id="WP_114829806.1">
    <property type="nucleotide sequence ID" value="NZ_QQTO01000033.1"/>
</dbReference>
<feature type="transmembrane region" description="Helical" evidence="6">
    <location>
        <begin position="139"/>
        <end position="159"/>
    </location>
</feature>
<dbReference type="AlphaFoldDB" id="A0A370L604"/>
<evidence type="ECO:0000313" key="8">
    <source>
        <dbReference type="EMBL" id="RDJ24710.1"/>
    </source>
</evidence>
<evidence type="ECO:0000256" key="2">
    <source>
        <dbReference type="ARBA" id="ARBA00007362"/>
    </source>
</evidence>
<feature type="transmembrane region" description="Helical" evidence="6">
    <location>
        <begin position="196"/>
        <end position="215"/>
    </location>
</feature>
<proteinExistence type="inferred from homology"/>
<dbReference type="InterPro" id="IPR037185">
    <property type="entry name" value="EmrE-like"/>
</dbReference>
<feature type="transmembrane region" description="Helical" evidence="6">
    <location>
        <begin position="20"/>
        <end position="39"/>
    </location>
</feature>
<feature type="domain" description="EamA" evidence="7">
    <location>
        <begin position="166"/>
        <end position="299"/>
    </location>
</feature>
<dbReference type="EMBL" id="QQTP01000006">
    <property type="protein sequence ID" value="RDJ24710.1"/>
    <property type="molecule type" value="Genomic_DNA"/>
</dbReference>
<evidence type="ECO:0000313" key="9">
    <source>
        <dbReference type="Proteomes" id="UP000255207"/>
    </source>
</evidence>
<organism evidence="8 9">
    <name type="scientific">Bosea caraganae</name>
    <dbReference type="NCBI Taxonomy" id="2763117"/>
    <lineage>
        <taxon>Bacteria</taxon>
        <taxon>Pseudomonadati</taxon>
        <taxon>Pseudomonadota</taxon>
        <taxon>Alphaproteobacteria</taxon>
        <taxon>Hyphomicrobiales</taxon>
        <taxon>Boseaceae</taxon>
        <taxon>Bosea</taxon>
    </lineage>
</organism>
<evidence type="ECO:0000259" key="7">
    <source>
        <dbReference type="Pfam" id="PF00892"/>
    </source>
</evidence>
<protein>
    <submittedName>
        <fullName evidence="8">DMT family transporter</fullName>
    </submittedName>
</protein>
<feature type="transmembrane region" description="Helical" evidence="6">
    <location>
        <begin position="80"/>
        <end position="104"/>
    </location>
</feature>
<dbReference type="Pfam" id="PF00892">
    <property type="entry name" value="EamA"/>
    <property type="match status" value="2"/>
</dbReference>
<keyword evidence="4 6" id="KW-1133">Transmembrane helix</keyword>
<keyword evidence="5 6" id="KW-0472">Membrane</keyword>
<feature type="transmembrane region" description="Helical" evidence="6">
    <location>
        <begin position="110"/>
        <end position="130"/>
    </location>
</feature>
<dbReference type="Proteomes" id="UP000255207">
    <property type="component" value="Unassembled WGS sequence"/>
</dbReference>
<dbReference type="InterPro" id="IPR050638">
    <property type="entry name" value="AA-Vitamin_Transporters"/>
</dbReference>
<reference evidence="9" key="1">
    <citation type="submission" date="2018-07" db="EMBL/GenBank/DDBJ databases">
        <authorList>
            <person name="Safronova V.I."/>
            <person name="Chirak E.R."/>
            <person name="Sazanova A.L."/>
        </authorList>
    </citation>
    <scope>NUCLEOTIDE SEQUENCE [LARGE SCALE GENOMIC DNA]</scope>
    <source>
        <strain evidence="9">RCAM04685</strain>
    </source>
</reference>
<name>A0A370L604_9HYPH</name>
<feature type="domain" description="EamA" evidence="7">
    <location>
        <begin position="23"/>
        <end position="153"/>
    </location>
</feature>
<accession>A0A370L604</accession>
<evidence type="ECO:0000256" key="1">
    <source>
        <dbReference type="ARBA" id="ARBA00004141"/>
    </source>
</evidence>
<dbReference type="OrthoDB" id="7743310at2"/>
<feature type="transmembrane region" description="Helical" evidence="6">
    <location>
        <begin position="283"/>
        <end position="300"/>
    </location>
</feature>
<keyword evidence="9" id="KW-1185">Reference proteome</keyword>
<comment type="caution">
    <text evidence="8">The sequence shown here is derived from an EMBL/GenBank/DDBJ whole genome shotgun (WGS) entry which is preliminary data.</text>
</comment>
<keyword evidence="3 6" id="KW-0812">Transmembrane</keyword>
<dbReference type="PANTHER" id="PTHR32322:SF2">
    <property type="entry name" value="EAMA DOMAIN-CONTAINING PROTEIN"/>
    <property type="match status" value="1"/>
</dbReference>
<dbReference type="PANTHER" id="PTHR32322">
    <property type="entry name" value="INNER MEMBRANE TRANSPORTER"/>
    <property type="match status" value="1"/>
</dbReference>
<sequence length="311" mass="32314">MAMGIAQKGSDSRSPAERSLLAGFTWAAISVAIFSGWFVVTRFSVTRELRIWDITAIRFSVGALALLPVLLTARLPARAWGLGLVFAVLWGAPFVLLVALGLQLSSAAQAASTAPTLMPVFSGLIGWLVLRERPGKPRLAGYAAIVAGLAILSIATAPANGAFNPSGLIALALAAAMWALYTLIFRRTGLSALQAAALICFWSALLFLPVYLWLGLGHLDHASMQELVLQGIYQGILMSVVAVITFNRAVALLGSAAATAMIALVPVAASLIAIPVLGEVPSLLASAAILIIVTGVVLAARPQPTQVEGTA</sequence>
<feature type="transmembrane region" description="Helical" evidence="6">
    <location>
        <begin position="165"/>
        <end position="184"/>
    </location>
</feature>
<feature type="transmembrane region" description="Helical" evidence="6">
    <location>
        <begin position="51"/>
        <end position="73"/>
    </location>
</feature>
<evidence type="ECO:0000256" key="5">
    <source>
        <dbReference type="ARBA" id="ARBA00023136"/>
    </source>
</evidence>
<dbReference type="SUPFAM" id="SSF103481">
    <property type="entry name" value="Multidrug resistance efflux transporter EmrE"/>
    <property type="match status" value="2"/>
</dbReference>
<comment type="similarity">
    <text evidence="2">Belongs to the EamA transporter family.</text>
</comment>
<feature type="transmembrane region" description="Helical" evidence="6">
    <location>
        <begin position="227"/>
        <end position="246"/>
    </location>
</feature>
<dbReference type="GO" id="GO:0016020">
    <property type="term" value="C:membrane"/>
    <property type="evidence" value="ECO:0007669"/>
    <property type="project" value="UniProtKB-SubCell"/>
</dbReference>
<gene>
    <name evidence="8" type="ORF">DWE98_13630</name>
</gene>
<evidence type="ECO:0000256" key="4">
    <source>
        <dbReference type="ARBA" id="ARBA00022989"/>
    </source>
</evidence>
<evidence type="ECO:0000256" key="6">
    <source>
        <dbReference type="SAM" id="Phobius"/>
    </source>
</evidence>
<comment type="subcellular location">
    <subcellularLocation>
        <location evidence="1">Membrane</location>
        <topology evidence="1">Multi-pass membrane protein</topology>
    </subcellularLocation>
</comment>